<gene>
    <name evidence="1" type="ORF">BDN72DRAFT_906405</name>
</gene>
<accession>A0ACD2ZZD4</accession>
<evidence type="ECO:0000313" key="1">
    <source>
        <dbReference type="EMBL" id="TFK58795.1"/>
    </source>
</evidence>
<organism evidence="1 2">
    <name type="scientific">Pluteus cervinus</name>
    <dbReference type="NCBI Taxonomy" id="181527"/>
    <lineage>
        <taxon>Eukaryota</taxon>
        <taxon>Fungi</taxon>
        <taxon>Dikarya</taxon>
        <taxon>Basidiomycota</taxon>
        <taxon>Agaricomycotina</taxon>
        <taxon>Agaricomycetes</taxon>
        <taxon>Agaricomycetidae</taxon>
        <taxon>Agaricales</taxon>
        <taxon>Pluteineae</taxon>
        <taxon>Pluteaceae</taxon>
        <taxon>Pluteus</taxon>
    </lineage>
</organism>
<reference evidence="1 2" key="1">
    <citation type="journal article" date="2019" name="Nat. Ecol. Evol.">
        <title>Megaphylogeny resolves global patterns of mushroom evolution.</title>
        <authorList>
            <person name="Varga T."/>
            <person name="Krizsan K."/>
            <person name="Foldi C."/>
            <person name="Dima B."/>
            <person name="Sanchez-Garcia M."/>
            <person name="Sanchez-Ramirez S."/>
            <person name="Szollosi G.J."/>
            <person name="Szarkandi J.G."/>
            <person name="Papp V."/>
            <person name="Albert L."/>
            <person name="Andreopoulos W."/>
            <person name="Angelini C."/>
            <person name="Antonin V."/>
            <person name="Barry K.W."/>
            <person name="Bougher N.L."/>
            <person name="Buchanan P."/>
            <person name="Buyck B."/>
            <person name="Bense V."/>
            <person name="Catcheside P."/>
            <person name="Chovatia M."/>
            <person name="Cooper J."/>
            <person name="Damon W."/>
            <person name="Desjardin D."/>
            <person name="Finy P."/>
            <person name="Geml J."/>
            <person name="Haridas S."/>
            <person name="Hughes K."/>
            <person name="Justo A."/>
            <person name="Karasinski D."/>
            <person name="Kautmanova I."/>
            <person name="Kiss B."/>
            <person name="Kocsube S."/>
            <person name="Kotiranta H."/>
            <person name="LaButti K.M."/>
            <person name="Lechner B.E."/>
            <person name="Liimatainen K."/>
            <person name="Lipzen A."/>
            <person name="Lukacs Z."/>
            <person name="Mihaltcheva S."/>
            <person name="Morgado L.N."/>
            <person name="Niskanen T."/>
            <person name="Noordeloos M.E."/>
            <person name="Ohm R.A."/>
            <person name="Ortiz-Santana B."/>
            <person name="Ovrebo C."/>
            <person name="Racz N."/>
            <person name="Riley R."/>
            <person name="Savchenko A."/>
            <person name="Shiryaev A."/>
            <person name="Soop K."/>
            <person name="Spirin V."/>
            <person name="Szebenyi C."/>
            <person name="Tomsovsky M."/>
            <person name="Tulloss R.E."/>
            <person name="Uehling J."/>
            <person name="Grigoriev I.V."/>
            <person name="Vagvolgyi C."/>
            <person name="Papp T."/>
            <person name="Martin F.M."/>
            <person name="Miettinen O."/>
            <person name="Hibbett D.S."/>
            <person name="Nagy L.G."/>
        </authorList>
    </citation>
    <scope>NUCLEOTIDE SEQUENCE [LARGE SCALE GENOMIC DNA]</scope>
    <source>
        <strain evidence="1 2">NL-1719</strain>
    </source>
</reference>
<keyword evidence="2" id="KW-1185">Reference proteome</keyword>
<dbReference type="EMBL" id="ML209190">
    <property type="protein sequence ID" value="TFK58795.1"/>
    <property type="molecule type" value="Genomic_DNA"/>
</dbReference>
<protein>
    <submittedName>
        <fullName evidence="1">Uncharacterized protein</fullName>
    </submittedName>
</protein>
<dbReference type="Proteomes" id="UP000308600">
    <property type="component" value="Unassembled WGS sequence"/>
</dbReference>
<sequence length="156" mass="16848">MNNSAPVKRNWAGPALHSPSAPPPLSSPPASEPARVYSHHSTLPDPSLKQLSPQQHPPRHRLRTVLLVASVFVLAHQPSRPHVVSRPFVIGSPFPAQPFLLTTSTAQWPSQDRVDISPSLSPTSPHHTKFTTTIFASTTRSLTSPATTAPGQQQLC</sequence>
<proteinExistence type="predicted"/>
<evidence type="ECO:0000313" key="2">
    <source>
        <dbReference type="Proteomes" id="UP000308600"/>
    </source>
</evidence>
<name>A0ACD2ZZD4_9AGAR</name>